<dbReference type="GO" id="GO:0005886">
    <property type="term" value="C:plasma membrane"/>
    <property type="evidence" value="ECO:0007669"/>
    <property type="project" value="UniProtKB-SubCell"/>
</dbReference>
<dbReference type="InterPro" id="IPR003593">
    <property type="entry name" value="AAA+_ATPase"/>
</dbReference>
<evidence type="ECO:0000256" key="2">
    <source>
        <dbReference type="ARBA" id="ARBA00005417"/>
    </source>
</evidence>
<dbReference type="GO" id="GO:0015833">
    <property type="term" value="P:peptide transport"/>
    <property type="evidence" value="ECO:0007669"/>
    <property type="project" value="InterPro"/>
</dbReference>
<dbReference type="GO" id="GO:0005524">
    <property type="term" value="F:ATP binding"/>
    <property type="evidence" value="ECO:0007669"/>
    <property type="project" value="UniProtKB-KW"/>
</dbReference>
<keyword evidence="10" id="KW-1185">Reference proteome</keyword>
<evidence type="ECO:0000256" key="1">
    <source>
        <dbReference type="ARBA" id="ARBA00004202"/>
    </source>
</evidence>
<comment type="subcellular location">
    <subcellularLocation>
        <location evidence="1">Cell membrane</location>
        <topology evidence="1">Peripheral membrane protein</topology>
    </subcellularLocation>
</comment>
<gene>
    <name evidence="9" type="ORF">SAZU_1018</name>
</gene>
<dbReference type="InterPro" id="IPR027417">
    <property type="entry name" value="P-loop_NTPase"/>
</dbReference>
<dbReference type="Pfam" id="PF00005">
    <property type="entry name" value="ABC_tran"/>
    <property type="match status" value="2"/>
</dbReference>
<keyword evidence="6 9" id="KW-0067">ATP-binding</keyword>
<evidence type="ECO:0000259" key="8">
    <source>
        <dbReference type="PROSITE" id="PS50893"/>
    </source>
</evidence>
<keyword evidence="5" id="KW-0547">Nucleotide-binding</keyword>
<dbReference type="CDD" id="cd03257">
    <property type="entry name" value="ABC_NikE_OppD_transporters"/>
    <property type="match status" value="2"/>
</dbReference>
<dbReference type="SUPFAM" id="SSF52540">
    <property type="entry name" value="P-loop containing nucleoside triphosphate hydrolases"/>
    <property type="match status" value="2"/>
</dbReference>
<dbReference type="Gene3D" id="3.40.50.300">
    <property type="entry name" value="P-loop containing nucleotide triphosphate hydrolases"/>
    <property type="match status" value="2"/>
</dbReference>
<keyword evidence="3" id="KW-0813">Transport</keyword>
<dbReference type="InterPro" id="IPR013563">
    <property type="entry name" value="Oligopep_ABC_C"/>
</dbReference>
<evidence type="ECO:0000256" key="6">
    <source>
        <dbReference type="ARBA" id="ARBA00022840"/>
    </source>
</evidence>
<reference evidence="9" key="1">
    <citation type="journal article" date="2015" name="Genome Announc.">
        <title>Draft Genome Sequence of Thiostrepton-Producing Streptomyces azureus ATCC 14921.</title>
        <authorList>
            <person name="Sakihara K."/>
            <person name="Maeda J."/>
            <person name="Tashiro K."/>
            <person name="Fujino Y."/>
            <person name="Kuhara S."/>
            <person name="Ohshima T."/>
            <person name="Ogata S."/>
            <person name="Doi K."/>
        </authorList>
    </citation>
    <scope>NUCLEOTIDE SEQUENCE [LARGE SCALE GENOMIC DNA]</scope>
    <source>
        <strain evidence="9">ATCC14921</strain>
    </source>
</reference>
<dbReference type="InterPro" id="IPR017871">
    <property type="entry name" value="ABC_transporter-like_CS"/>
</dbReference>
<dbReference type="PROSITE" id="PS00211">
    <property type="entry name" value="ABC_TRANSPORTER_1"/>
    <property type="match status" value="2"/>
</dbReference>
<feature type="domain" description="ABC transporter" evidence="8">
    <location>
        <begin position="10"/>
        <end position="257"/>
    </location>
</feature>
<name>A0A0K8PEI5_STRAJ</name>
<dbReference type="SMART" id="SM00382">
    <property type="entry name" value="AAA"/>
    <property type="match status" value="2"/>
</dbReference>
<dbReference type="Pfam" id="PF08352">
    <property type="entry name" value="oligo_HPY"/>
    <property type="match status" value="1"/>
</dbReference>
<evidence type="ECO:0000256" key="5">
    <source>
        <dbReference type="ARBA" id="ARBA00022741"/>
    </source>
</evidence>
<evidence type="ECO:0000313" key="10">
    <source>
        <dbReference type="Proteomes" id="UP000053859"/>
    </source>
</evidence>
<dbReference type="NCBIfam" id="NF007739">
    <property type="entry name" value="PRK10419.1"/>
    <property type="match status" value="2"/>
</dbReference>
<dbReference type="PROSITE" id="PS50893">
    <property type="entry name" value="ABC_TRANSPORTER_2"/>
    <property type="match status" value="2"/>
</dbReference>
<dbReference type="InterPro" id="IPR050388">
    <property type="entry name" value="ABC_Ni/Peptide_Import"/>
</dbReference>
<protein>
    <submittedName>
        <fullName evidence="9">Putative peptide ABC transporter ATP-binding protein</fullName>
    </submittedName>
</protein>
<dbReference type="NCBIfam" id="TIGR01727">
    <property type="entry name" value="oligo_HPY"/>
    <property type="match status" value="1"/>
</dbReference>
<dbReference type="AlphaFoldDB" id="A0A0K8PEI5"/>
<feature type="domain" description="ABC transporter" evidence="8">
    <location>
        <begin position="281"/>
        <end position="527"/>
    </location>
</feature>
<comment type="similarity">
    <text evidence="2">Belongs to the ABC transporter superfamily.</text>
</comment>
<dbReference type="PANTHER" id="PTHR43297">
    <property type="entry name" value="OLIGOPEPTIDE TRANSPORT ATP-BINDING PROTEIN APPD"/>
    <property type="match status" value="1"/>
</dbReference>
<dbReference type="InterPro" id="IPR003439">
    <property type="entry name" value="ABC_transporter-like_ATP-bd"/>
</dbReference>
<sequence length="624" mass="67123">MAVDVTASALDVTDLVVRVGAARTPVVRGVHLRLGPGESLGLVGASGSGKSMTANAVVGLLPTGARATGSVRFQGRELLGLGDRELSRLRGNRIAMVFQDPLAALTPVFTVGAQIAEAITVHRAVGRSEARRRAVELLDRVGIADAAARSRAYPHEFSGGMRQRVAIAMAMANEPDLIIADEPTSALDVTVQAQILDVLDEARRATGAALLLITHDLGVVARSCDRVAVMRDGLIAEEGTVAELFTAPEDGPLRRMLDATPRMPQPGTAAERPTLRSPEVLRVERLRRRFSVRSAGRRTEVRAVDGVDLEVRAGEAVALLGESGCGKSTTLMEILRLAPPEHGRIEVLGHDLALLDARTRKALRHRIQIVFQDPSASLDPRMTVADIIAEPLRAAGRSRVERAARVGELLDLVDLPAEAGERRPGRLSGGQRQRVAIARALALEPDLVLLDEPVSALDTALRADIMELLDTLRARLGLSYLLVSHDIPLVRRYADRVAVMYLGRVVDIGTAAEVLDDPAHPYTRGLRASVLEPAVRAHRSDQRAVPAGELPSPLAEATPSGCAFRTRCPVLDGLAPHERRLCHEREPELLPIASVSGRRVACHHLVMGSAPLRRVWDSSQHVDT</sequence>
<evidence type="ECO:0000256" key="4">
    <source>
        <dbReference type="ARBA" id="ARBA00022475"/>
    </source>
</evidence>
<dbReference type="OrthoDB" id="4008250at2"/>
<dbReference type="PATRIC" id="fig|146537.3.peg.1070"/>
<evidence type="ECO:0000256" key="7">
    <source>
        <dbReference type="ARBA" id="ARBA00023136"/>
    </source>
</evidence>
<dbReference type="Proteomes" id="UP000053859">
    <property type="component" value="Unassembled WGS sequence"/>
</dbReference>
<dbReference type="GO" id="GO:0016887">
    <property type="term" value="F:ATP hydrolysis activity"/>
    <property type="evidence" value="ECO:0007669"/>
    <property type="project" value="InterPro"/>
</dbReference>
<dbReference type="EMBL" id="DF968210">
    <property type="protein sequence ID" value="GAP46280.1"/>
    <property type="molecule type" value="Genomic_DNA"/>
</dbReference>
<accession>A0A0K8PEI5</accession>
<proteinExistence type="inferred from homology"/>
<dbReference type="NCBIfam" id="NF008453">
    <property type="entry name" value="PRK11308.1"/>
    <property type="match status" value="2"/>
</dbReference>
<organism evidence="9 10">
    <name type="scientific">Streptomyces azureus</name>
    <dbReference type="NCBI Taxonomy" id="146537"/>
    <lineage>
        <taxon>Bacteria</taxon>
        <taxon>Bacillati</taxon>
        <taxon>Actinomycetota</taxon>
        <taxon>Actinomycetes</taxon>
        <taxon>Kitasatosporales</taxon>
        <taxon>Streptomycetaceae</taxon>
        <taxon>Streptomyces</taxon>
    </lineage>
</organism>
<dbReference type="RefSeq" id="WP_078945151.1">
    <property type="nucleotide sequence ID" value="NZ_DF968210.1"/>
</dbReference>
<keyword evidence="7" id="KW-0472">Membrane</keyword>
<keyword evidence="4" id="KW-1003">Cell membrane</keyword>
<dbReference type="PANTHER" id="PTHR43297:SF2">
    <property type="entry name" value="DIPEPTIDE TRANSPORT ATP-BINDING PROTEIN DPPD"/>
    <property type="match status" value="1"/>
</dbReference>
<evidence type="ECO:0000313" key="9">
    <source>
        <dbReference type="EMBL" id="GAP46280.1"/>
    </source>
</evidence>
<evidence type="ECO:0000256" key="3">
    <source>
        <dbReference type="ARBA" id="ARBA00022448"/>
    </source>
</evidence>